<sequence>MSGRGQRPDRLIDHPGLPWGALLLVWLAGVLSFQLRPIMPIDETRYISVAWEMWQSGQWWVAHMNGAPYADKPPLLFWLINLGWGVFGVNDWWPRLIMPLASLLGLFQLRRIALNLGYEARTARMALLVLMSMLMWWLYSATLMFDILLTTCLLGAVAALTGTGVLRRRAIGVTLWLGLALLAKGPAVMLSWLPILVTLPLWSERPADERRPLMFWLATVAALLILLGWALSSAWIGGDAYASNLLWHQSVDRLEQVADHARPFWWYLPMLPVLLLPWSLWLPALKLWRRNSPATPRKARRLLWVWALAPLVLFSLVSGKQAHYLMPILPPLALLIAEVLTHSAPAQRRTLRVPAIALFATGALALIVKMVGNAELAAMLSLHGVWLLWVLAAAAAVIRLQTTAAATLLAMIGTASLTLILTIMMAPLWPRVDTQRPGALLSQLEHQGHPVAWYGRNYQASFQFAGRLTTPLQTIDSRPADLCHWRQDHPDGWVIGDSRQLPSLYVPALAQDFPWRSRMLRVMPVSALQIATPFFLCPEPL</sequence>
<dbReference type="GO" id="GO:0010041">
    <property type="term" value="P:response to iron(III) ion"/>
    <property type="evidence" value="ECO:0007669"/>
    <property type="project" value="TreeGrafter"/>
</dbReference>
<evidence type="ECO:0000256" key="3">
    <source>
        <dbReference type="ARBA" id="ARBA00022676"/>
    </source>
</evidence>
<comment type="subcellular location">
    <subcellularLocation>
        <location evidence="1">Cell membrane</location>
        <topology evidence="1">Multi-pass membrane protein</topology>
    </subcellularLocation>
</comment>
<evidence type="ECO:0000256" key="1">
    <source>
        <dbReference type="ARBA" id="ARBA00004651"/>
    </source>
</evidence>
<dbReference type="PANTHER" id="PTHR33908">
    <property type="entry name" value="MANNOSYLTRANSFERASE YKCB-RELATED"/>
    <property type="match status" value="1"/>
</dbReference>
<dbReference type="AlphaFoldDB" id="A0A240UNV0"/>
<gene>
    <name evidence="8" type="ORF">B9H00_06230</name>
</gene>
<dbReference type="KEGG" id="kma:B9H00_06230"/>
<evidence type="ECO:0000256" key="6">
    <source>
        <dbReference type="ARBA" id="ARBA00022989"/>
    </source>
</evidence>
<evidence type="ECO:0000313" key="8">
    <source>
        <dbReference type="EMBL" id="ART62699.1"/>
    </source>
</evidence>
<keyword evidence="7" id="KW-0472">Membrane</keyword>
<keyword evidence="5" id="KW-0812">Transmembrane</keyword>
<protein>
    <submittedName>
        <fullName evidence="8">Uncharacterized protein</fullName>
    </submittedName>
</protein>
<keyword evidence="9" id="KW-1185">Reference proteome</keyword>
<keyword evidence="2" id="KW-1003">Cell membrane</keyword>
<dbReference type="OrthoDB" id="9775035at2"/>
<dbReference type="EMBL" id="CP021358">
    <property type="protein sequence ID" value="ART62699.1"/>
    <property type="molecule type" value="Genomic_DNA"/>
</dbReference>
<evidence type="ECO:0000256" key="7">
    <source>
        <dbReference type="ARBA" id="ARBA00023136"/>
    </source>
</evidence>
<name>A0A240UNV0_9GAMM</name>
<dbReference type="GO" id="GO:0016763">
    <property type="term" value="F:pentosyltransferase activity"/>
    <property type="evidence" value="ECO:0007669"/>
    <property type="project" value="TreeGrafter"/>
</dbReference>
<keyword evidence="3" id="KW-0328">Glycosyltransferase</keyword>
<accession>A0A240UNV0</accession>
<keyword evidence="4" id="KW-0808">Transferase</keyword>
<dbReference type="Proteomes" id="UP000194457">
    <property type="component" value="Chromosome"/>
</dbReference>
<evidence type="ECO:0000256" key="4">
    <source>
        <dbReference type="ARBA" id="ARBA00022679"/>
    </source>
</evidence>
<organism evidence="8 9">
    <name type="scientific">Kushneria marisflavi</name>
    <dbReference type="NCBI Taxonomy" id="157779"/>
    <lineage>
        <taxon>Bacteria</taxon>
        <taxon>Pseudomonadati</taxon>
        <taxon>Pseudomonadota</taxon>
        <taxon>Gammaproteobacteria</taxon>
        <taxon>Oceanospirillales</taxon>
        <taxon>Halomonadaceae</taxon>
        <taxon>Kushneria</taxon>
    </lineage>
</organism>
<dbReference type="InterPro" id="IPR050297">
    <property type="entry name" value="LipidA_mod_glycosyltrf_83"/>
</dbReference>
<evidence type="ECO:0000313" key="9">
    <source>
        <dbReference type="Proteomes" id="UP000194457"/>
    </source>
</evidence>
<proteinExistence type="predicted"/>
<reference evidence="8 9" key="1">
    <citation type="submission" date="2017-05" db="EMBL/GenBank/DDBJ databases">
        <authorList>
            <person name="Song R."/>
            <person name="Chenine A.L."/>
            <person name="Ruprecht R.M."/>
        </authorList>
    </citation>
    <scope>NUCLEOTIDE SEQUENCE [LARGE SCALE GENOMIC DNA]</scope>
    <source>
        <strain evidence="8">SW32</strain>
    </source>
</reference>
<dbReference type="InterPro" id="IPR038731">
    <property type="entry name" value="RgtA/B/C-like"/>
</dbReference>
<dbReference type="RefSeq" id="WP_086899926.1">
    <property type="nucleotide sequence ID" value="NZ_CP021358.1"/>
</dbReference>
<keyword evidence="6" id="KW-1133">Transmembrane helix</keyword>
<dbReference type="PANTHER" id="PTHR33908:SF3">
    <property type="entry name" value="UNDECAPRENYL PHOSPHATE-ALPHA-4-AMINO-4-DEOXY-L-ARABINOSE ARABINOSYL TRANSFERASE"/>
    <property type="match status" value="1"/>
</dbReference>
<dbReference type="GO" id="GO:0009103">
    <property type="term" value="P:lipopolysaccharide biosynthetic process"/>
    <property type="evidence" value="ECO:0007669"/>
    <property type="project" value="TreeGrafter"/>
</dbReference>
<evidence type="ECO:0000256" key="5">
    <source>
        <dbReference type="ARBA" id="ARBA00022692"/>
    </source>
</evidence>
<evidence type="ECO:0000256" key="2">
    <source>
        <dbReference type="ARBA" id="ARBA00022475"/>
    </source>
</evidence>
<dbReference type="Pfam" id="PF13231">
    <property type="entry name" value="PMT_2"/>
    <property type="match status" value="1"/>
</dbReference>
<dbReference type="GO" id="GO:0005886">
    <property type="term" value="C:plasma membrane"/>
    <property type="evidence" value="ECO:0007669"/>
    <property type="project" value="UniProtKB-SubCell"/>
</dbReference>